<keyword evidence="1" id="KW-1133">Transmembrane helix</keyword>
<reference evidence="2 3" key="1">
    <citation type="journal article" date="2023" name="Int. J. Mol. Sci.">
        <title>De Novo Assembly and Annotation of 11 Diverse Shrub Willow (Salix) Genomes Reveals Novel Gene Organization in Sex-Linked Regions.</title>
        <authorList>
            <person name="Hyden B."/>
            <person name="Feng K."/>
            <person name="Yates T.B."/>
            <person name="Jawdy S."/>
            <person name="Cereghino C."/>
            <person name="Smart L.B."/>
            <person name="Muchero W."/>
        </authorList>
    </citation>
    <scope>NUCLEOTIDE SEQUENCE [LARGE SCALE GENOMIC DNA]</scope>
    <source>
        <tissue evidence="2">Shoot tip</tissue>
    </source>
</reference>
<dbReference type="Proteomes" id="UP001162972">
    <property type="component" value="Chromosome 18"/>
</dbReference>
<gene>
    <name evidence="2" type="ORF">OIU84_000643</name>
</gene>
<keyword evidence="1" id="KW-0812">Transmembrane</keyword>
<dbReference type="AlphaFoldDB" id="A0AAD6PMA6"/>
<dbReference type="EMBL" id="JAPFFJ010000001">
    <property type="protein sequence ID" value="KAJ6435492.1"/>
    <property type="molecule type" value="Genomic_DNA"/>
</dbReference>
<keyword evidence="1" id="KW-0472">Membrane</keyword>
<feature type="transmembrane region" description="Helical" evidence="1">
    <location>
        <begin position="33"/>
        <end position="58"/>
    </location>
</feature>
<evidence type="ECO:0000313" key="2">
    <source>
        <dbReference type="EMBL" id="KAJ6435492.1"/>
    </source>
</evidence>
<name>A0AAD6PMA6_9ROSI</name>
<accession>A0AAD6PMA6</accession>
<comment type="caution">
    <text evidence="2">The sequence shown here is derived from an EMBL/GenBank/DDBJ whole genome shotgun (WGS) entry which is preliminary data.</text>
</comment>
<keyword evidence="3" id="KW-1185">Reference proteome</keyword>
<protein>
    <submittedName>
        <fullName evidence="2">Uncharacterized protein</fullName>
    </submittedName>
</protein>
<feature type="transmembrane region" description="Helical" evidence="1">
    <location>
        <begin position="7"/>
        <end position="27"/>
    </location>
</feature>
<evidence type="ECO:0000313" key="3">
    <source>
        <dbReference type="Proteomes" id="UP001162972"/>
    </source>
</evidence>
<evidence type="ECO:0000256" key="1">
    <source>
        <dbReference type="SAM" id="Phobius"/>
    </source>
</evidence>
<sequence length="61" mass="6761">MLQLSNYLVPPSPFIALLPTFLALYLLHVPDIICYMSCFVGALSLPITSSALMSKYLLRIS</sequence>
<proteinExistence type="predicted"/>
<organism evidence="2 3">
    <name type="scientific">Salix udensis</name>
    <dbReference type="NCBI Taxonomy" id="889485"/>
    <lineage>
        <taxon>Eukaryota</taxon>
        <taxon>Viridiplantae</taxon>
        <taxon>Streptophyta</taxon>
        <taxon>Embryophyta</taxon>
        <taxon>Tracheophyta</taxon>
        <taxon>Spermatophyta</taxon>
        <taxon>Magnoliopsida</taxon>
        <taxon>eudicotyledons</taxon>
        <taxon>Gunneridae</taxon>
        <taxon>Pentapetalae</taxon>
        <taxon>rosids</taxon>
        <taxon>fabids</taxon>
        <taxon>Malpighiales</taxon>
        <taxon>Salicaceae</taxon>
        <taxon>Saliceae</taxon>
        <taxon>Salix</taxon>
    </lineage>
</organism>